<organism evidence="1 2">
    <name type="scientific">Mycobacterium kiyosense</name>
    <dbReference type="NCBI Taxonomy" id="2871094"/>
    <lineage>
        <taxon>Bacteria</taxon>
        <taxon>Bacillati</taxon>
        <taxon>Actinomycetota</taxon>
        <taxon>Actinomycetes</taxon>
        <taxon>Mycobacteriales</taxon>
        <taxon>Mycobacteriaceae</taxon>
        <taxon>Mycobacterium</taxon>
    </lineage>
</organism>
<sequence>MRWFICTGRDRLRALDCSHTGCRRWPHNDTVNESQRRVTIRAPGWIPGAPDATVVGVSLDVGERCHASRGHWADRPPRRCARGHWLLPGHMTVDTVACSCGAHVRWECECGAATYGPALIESCSVAR</sequence>
<proteinExistence type="predicted"/>
<comment type="caution">
    <text evidence="1">The sequence shown here is derived from an EMBL/GenBank/DDBJ whole genome shotgun (WGS) entry which is preliminary data.</text>
</comment>
<dbReference type="Proteomes" id="UP001165663">
    <property type="component" value="Unassembled WGS sequence"/>
</dbReference>
<dbReference type="AlphaFoldDB" id="A0AA37PUV0"/>
<gene>
    <name evidence="1" type="ORF">SRL2020028_04140</name>
</gene>
<evidence type="ECO:0000313" key="1">
    <source>
        <dbReference type="EMBL" id="GLB81158.1"/>
    </source>
</evidence>
<name>A0AA37PUV0_9MYCO</name>
<protein>
    <submittedName>
        <fullName evidence="1">Uncharacterized protein</fullName>
    </submittedName>
</protein>
<evidence type="ECO:0000313" key="2">
    <source>
        <dbReference type="Proteomes" id="UP001165663"/>
    </source>
</evidence>
<accession>A0AA37PUV0</accession>
<dbReference type="EMBL" id="BRXE01000002">
    <property type="protein sequence ID" value="GLB81158.1"/>
    <property type="molecule type" value="Genomic_DNA"/>
</dbReference>
<reference evidence="1" key="1">
    <citation type="submission" date="2022-07" db="EMBL/GenBank/DDBJ databases">
        <title>Mycobacterium kiyosense sp. nov., scotochromogenic slow-glowing species isolated from respiratory specimens.</title>
        <authorList>
            <person name="Fukano H."/>
            <person name="Kazumi Y."/>
            <person name="Sakagami N."/>
            <person name="Ato M."/>
            <person name="Mitarai S."/>
            <person name="Hoshino Y."/>
        </authorList>
    </citation>
    <scope>NUCLEOTIDE SEQUENCE</scope>
    <source>
        <strain evidence="1">SRL2020-028</strain>
    </source>
</reference>